<dbReference type="EMBL" id="VSRR010014628">
    <property type="protein sequence ID" value="MPC57252.1"/>
    <property type="molecule type" value="Genomic_DNA"/>
</dbReference>
<evidence type="ECO:0000313" key="1">
    <source>
        <dbReference type="EMBL" id="MPC57252.1"/>
    </source>
</evidence>
<protein>
    <submittedName>
        <fullName evidence="1">Uncharacterized protein</fullName>
    </submittedName>
</protein>
<sequence>MLHHQEDVRVNLKGGSIAMGGDGSVRGRGREPEGETDFFEELLNRERVLGRAPSTQEDPLAPWLADSLAAAVLIFHVDSQETATLAPHHALSSATYRVLRLVGLRGDECGGWGRVEGVEAPVASSSSQGGAAGDG</sequence>
<gene>
    <name evidence="1" type="ORF">E2C01_051230</name>
</gene>
<organism evidence="1 2">
    <name type="scientific">Portunus trituberculatus</name>
    <name type="common">Swimming crab</name>
    <name type="synonym">Neptunus trituberculatus</name>
    <dbReference type="NCBI Taxonomy" id="210409"/>
    <lineage>
        <taxon>Eukaryota</taxon>
        <taxon>Metazoa</taxon>
        <taxon>Ecdysozoa</taxon>
        <taxon>Arthropoda</taxon>
        <taxon>Crustacea</taxon>
        <taxon>Multicrustacea</taxon>
        <taxon>Malacostraca</taxon>
        <taxon>Eumalacostraca</taxon>
        <taxon>Eucarida</taxon>
        <taxon>Decapoda</taxon>
        <taxon>Pleocyemata</taxon>
        <taxon>Brachyura</taxon>
        <taxon>Eubrachyura</taxon>
        <taxon>Portunoidea</taxon>
        <taxon>Portunidae</taxon>
        <taxon>Portuninae</taxon>
        <taxon>Portunus</taxon>
    </lineage>
</organism>
<reference evidence="1 2" key="1">
    <citation type="submission" date="2019-05" db="EMBL/GenBank/DDBJ databases">
        <title>Another draft genome of Portunus trituberculatus and its Hox gene families provides insights of decapod evolution.</title>
        <authorList>
            <person name="Jeong J.-H."/>
            <person name="Song I."/>
            <person name="Kim S."/>
            <person name="Choi T."/>
            <person name="Kim D."/>
            <person name="Ryu S."/>
            <person name="Kim W."/>
        </authorList>
    </citation>
    <scope>NUCLEOTIDE SEQUENCE [LARGE SCALE GENOMIC DNA]</scope>
    <source>
        <tissue evidence="1">Muscle</tissue>
    </source>
</reference>
<comment type="caution">
    <text evidence="1">The sequence shown here is derived from an EMBL/GenBank/DDBJ whole genome shotgun (WGS) entry which is preliminary data.</text>
</comment>
<accession>A0A5B7GE66</accession>
<proteinExistence type="predicted"/>
<dbReference type="Proteomes" id="UP000324222">
    <property type="component" value="Unassembled WGS sequence"/>
</dbReference>
<keyword evidence="2" id="KW-1185">Reference proteome</keyword>
<evidence type="ECO:0000313" key="2">
    <source>
        <dbReference type="Proteomes" id="UP000324222"/>
    </source>
</evidence>
<name>A0A5B7GE66_PORTR</name>
<dbReference type="AlphaFoldDB" id="A0A5B7GE66"/>